<reference evidence="1" key="1">
    <citation type="submission" date="2023-10" db="EMBL/GenBank/DDBJ databases">
        <title>Genome assembly of Pristionchus species.</title>
        <authorList>
            <person name="Yoshida K."/>
            <person name="Sommer R.J."/>
        </authorList>
    </citation>
    <scope>NUCLEOTIDE SEQUENCE</scope>
    <source>
        <strain evidence="1">RS5133</strain>
    </source>
</reference>
<dbReference type="EMBL" id="BTSY01000003">
    <property type="protein sequence ID" value="GMT17929.1"/>
    <property type="molecule type" value="Genomic_DNA"/>
</dbReference>
<gene>
    <name evidence="1" type="ORF">PFISCL1PPCAC_9226</name>
</gene>
<name>A0AAV5VES1_9BILA</name>
<accession>A0AAV5VES1</accession>
<sequence>MNRSNRMPISISSLLRSKPASANMGRFISTASVCLSQRPERSVSLHCNVSTNRRVSTRYAHALTQQRNLFLHQYYHLIVYFQY</sequence>
<evidence type="ECO:0000313" key="2">
    <source>
        <dbReference type="Proteomes" id="UP001432322"/>
    </source>
</evidence>
<dbReference type="AlphaFoldDB" id="A0AAV5VES1"/>
<organism evidence="1 2">
    <name type="scientific">Pristionchus fissidentatus</name>
    <dbReference type="NCBI Taxonomy" id="1538716"/>
    <lineage>
        <taxon>Eukaryota</taxon>
        <taxon>Metazoa</taxon>
        <taxon>Ecdysozoa</taxon>
        <taxon>Nematoda</taxon>
        <taxon>Chromadorea</taxon>
        <taxon>Rhabditida</taxon>
        <taxon>Rhabditina</taxon>
        <taxon>Diplogasteromorpha</taxon>
        <taxon>Diplogasteroidea</taxon>
        <taxon>Neodiplogasteridae</taxon>
        <taxon>Pristionchus</taxon>
    </lineage>
</organism>
<protein>
    <submittedName>
        <fullName evidence="1">Uncharacterized protein</fullName>
    </submittedName>
</protein>
<evidence type="ECO:0000313" key="1">
    <source>
        <dbReference type="EMBL" id="GMT17929.1"/>
    </source>
</evidence>
<comment type="caution">
    <text evidence="1">The sequence shown here is derived from an EMBL/GenBank/DDBJ whole genome shotgun (WGS) entry which is preliminary data.</text>
</comment>
<dbReference type="Proteomes" id="UP001432322">
    <property type="component" value="Unassembled WGS sequence"/>
</dbReference>
<keyword evidence="2" id="KW-1185">Reference proteome</keyword>
<proteinExistence type="predicted"/>